<proteinExistence type="predicted"/>
<dbReference type="EMBL" id="GL377589">
    <property type="protein sequence ID" value="EFJ24584.1"/>
    <property type="molecule type" value="Genomic_DNA"/>
</dbReference>
<reference evidence="2 3" key="1">
    <citation type="journal article" date="2011" name="Science">
        <title>The Selaginella genome identifies genetic changes associated with the evolution of vascular plants.</title>
        <authorList>
            <person name="Banks J.A."/>
            <person name="Nishiyama T."/>
            <person name="Hasebe M."/>
            <person name="Bowman J.L."/>
            <person name="Gribskov M."/>
            <person name="dePamphilis C."/>
            <person name="Albert V.A."/>
            <person name="Aono N."/>
            <person name="Aoyama T."/>
            <person name="Ambrose B.A."/>
            <person name="Ashton N.W."/>
            <person name="Axtell M.J."/>
            <person name="Barker E."/>
            <person name="Barker M.S."/>
            <person name="Bennetzen J.L."/>
            <person name="Bonawitz N.D."/>
            <person name="Chapple C."/>
            <person name="Cheng C."/>
            <person name="Correa L.G."/>
            <person name="Dacre M."/>
            <person name="DeBarry J."/>
            <person name="Dreyer I."/>
            <person name="Elias M."/>
            <person name="Engstrom E.M."/>
            <person name="Estelle M."/>
            <person name="Feng L."/>
            <person name="Finet C."/>
            <person name="Floyd S.K."/>
            <person name="Frommer W.B."/>
            <person name="Fujita T."/>
            <person name="Gramzow L."/>
            <person name="Gutensohn M."/>
            <person name="Harholt J."/>
            <person name="Hattori M."/>
            <person name="Heyl A."/>
            <person name="Hirai T."/>
            <person name="Hiwatashi Y."/>
            <person name="Ishikawa M."/>
            <person name="Iwata M."/>
            <person name="Karol K.G."/>
            <person name="Koehler B."/>
            <person name="Kolukisaoglu U."/>
            <person name="Kubo M."/>
            <person name="Kurata T."/>
            <person name="Lalonde S."/>
            <person name="Li K."/>
            <person name="Li Y."/>
            <person name="Litt A."/>
            <person name="Lyons E."/>
            <person name="Manning G."/>
            <person name="Maruyama T."/>
            <person name="Michael T.P."/>
            <person name="Mikami K."/>
            <person name="Miyazaki S."/>
            <person name="Morinaga S."/>
            <person name="Murata T."/>
            <person name="Mueller-Roeber B."/>
            <person name="Nelson D.R."/>
            <person name="Obara M."/>
            <person name="Oguri Y."/>
            <person name="Olmstead R.G."/>
            <person name="Onodera N."/>
            <person name="Petersen B.L."/>
            <person name="Pils B."/>
            <person name="Prigge M."/>
            <person name="Rensing S.A."/>
            <person name="Riano-Pachon D.M."/>
            <person name="Roberts A.W."/>
            <person name="Sato Y."/>
            <person name="Scheller H.V."/>
            <person name="Schulz B."/>
            <person name="Schulz C."/>
            <person name="Shakirov E.V."/>
            <person name="Shibagaki N."/>
            <person name="Shinohara N."/>
            <person name="Shippen D.E."/>
            <person name="Soerensen I."/>
            <person name="Sotooka R."/>
            <person name="Sugimoto N."/>
            <person name="Sugita M."/>
            <person name="Sumikawa N."/>
            <person name="Tanurdzic M."/>
            <person name="Theissen G."/>
            <person name="Ulvskov P."/>
            <person name="Wakazuki S."/>
            <person name="Weng J.K."/>
            <person name="Willats W.W."/>
            <person name="Wipf D."/>
            <person name="Wolf P.G."/>
            <person name="Yang L."/>
            <person name="Zimmer A.D."/>
            <person name="Zhu Q."/>
            <person name="Mitros T."/>
            <person name="Hellsten U."/>
            <person name="Loque D."/>
            <person name="Otillar R."/>
            <person name="Salamov A."/>
            <person name="Schmutz J."/>
            <person name="Shapiro H."/>
            <person name="Lindquist E."/>
            <person name="Lucas S."/>
            <person name="Rokhsar D."/>
            <person name="Grigoriev I.V."/>
        </authorList>
    </citation>
    <scope>NUCLEOTIDE SEQUENCE [LARGE SCALE GENOMIC DNA]</scope>
</reference>
<dbReference type="HOGENOM" id="CLU_951226_0_0_1"/>
<dbReference type="Gramene" id="EFJ24584">
    <property type="protein sequence ID" value="EFJ24584"/>
    <property type="gene ID" value="SELMODRAFT_414493"/>
</dbReference>
<dbReference type="KEGG" id="smo:SELMODRAFT_414493"/>
<feature type="compositionally biased region" description="Basic and acidic residues" evidence="1">
    <location>
        <begin position="214"/>
        <end position="225"/>
    </location>
</feature>
<sequence length="293" mass="34080">MKKKTSSARALAMCRENGLQRSLEGILRQWRNISKKYRSIRDWEIASGVSYFDTSLCQRKENSLPLTFNRRFYDQFANKIARLPRNEEGCSRWREEDMGGQPVPLAVIEPYEFYHEKPLLLLPRLEKEDAVKEKEKEAEQVEDCSLPQLVYAGSEEAMDENVVAFADGCLRFEDDNVADGFLKAQVEQAIEQAQSGEFAKKGERPRPTLQACRSRRESLKQPKHEDELELVEERTKETLEASRSYQWHSERWRNQRIHLDKQRLELLMKADAAFLAAINQLALAVQRLAEKLC</sequence>
<dbReference type="PANTHER" id="PTHR33492:SF4">
    <property type="entry name" value="OS02G0174300 PROTEIN"/>
    <property type="match status" value="1"/>
</dbReference>
<keyword evidence="3" id="KW-1185">Reference proteome</keyword>
<feature type="region of interest" description="Disordered" evidence="1">
    <location>
        <begin position="198"/>
        <end position="225"/>
    </location>
</feature>
<evidence type="ECO:0000313" key="2">
    <source>
        <dbReference type="EMBL" id="EFJ24584.1"/>
    </source>
</evidence>
<name>D8RSY5_SELML</name>
<accession>D8RSY5</accession>
<dbReference type="PANTHER" id="PTHR33492">
    <property type="entry name" value="OSJNBA0043A12.37 PROTEIN-RELATED"/>
    <property type="match status" value="1"/>
</dbReference>
<evidence type="ECO:0000313" key="3">
    <source>
        <dbReference type="Proteomes" id="UP000001514"/>
    </source>
</evidence>
<dbReference type="AlphaFoldDB" id="D8RSY5"/>
<protein>
    <submittedName>
        <fullName evidence="2">Uncharacterized protein</fullName>
    </submittedName>
</protein>
<evidence type="ECO:0000256" key="1">
    <source>
        <dbReference type="SAM" id="MobiDB-lite"/>
    </source>
</evidence>
<dbReference type="InParanoid" id="D8RSY5"/>
<gene>
    <name evidence="2" type="ORF">SELMODRAFT_414493</name>
</gene>
<organism evidence="3">
    <name type="scientific">Selaginella moellendorffii</name>
    <name type="common">Spikemoss</name>
    <dbReference type="NCBI Taxonomy" id="88036"/>
    <lineage>
        <taxon>Eukaryota</taxon>
        <taxon>Viridiplantae</taxon>
        <taxon>Streptophyta</taxon>
        <taxon>Embryophyta</taxon>
        <taxon>Tracheophyta</taxon>
        <taxon>Lycopodiopsida</taxon>
        <taxon>Selaginellales</taxon>
        <taxon>Selaginellaceae</taxon>
        <taxon>Selaginella</taxon>
    </lineage>
</organism>
<dbReference type="Proteomes" id="UP000001514">
    <property type="component" value="Unassembled WGS sequence"/>
</dbReference>